<keyword evidence="1" id="KW-0812">Transmembrane</keyword>
<evidence type="ECO:0000256" key="1">
    <source>
        <dbReference type="SAM" id="Phobius"/>
    </source>
</evidence>
<proteinExistence type="predicted"/>
<dbReference type="EMBL" id="BMAO01020244">
    <property type="protein sequence ID" value="GFQ65965.1"/>
    <property type="molecule type" value="Genomic_DNA"/>
</dbReference>
<name>A0A8X6EYE9_TRICU</name>
<accession>A0A8X6EYE9</accession>
<comment type="caution">
    <text evidence="2">The sequence shown here is derived from an EMBL/GenBank/DDBJ whole genome shotgun (WGS) entry which is preliminary data.</text>
</comment>
<dbReference type="Proteomes" id="UP000887116">
    <property type="component" value="Unassembled WGS sequence"/>
</dbReference>
<feature type="non-terminal residue" evidence="2">
    <location>
        <position position="1"/>
    </location>
</feature>
<keyword evidence="1" id="KW-1133">Transmembrane helix</keyword>
<dbReference type="OrthoDB" id="6423867at2759"/>
<keyword evidence="1" id="KW-0472">Membrane</keyword>
<evidence type="ECO:0000313" key="3">
    <source>
        <dbReference type="Proteomes" id="UP000887116"/>
    </source>
</evidence>
<reference evidence="2" key="1">
    <citation type="submission" date="2020-07" db="EMBL/GenBank/DDBJ databases">
        <title>Multicomponent nature underlies the extraordinary mechanical properties of spider dragline silk.</title>
        <authorList>
            <person name="Kono N."/>
            <person name="Nakamura H."/>
            <person name="Mori M."/>
            <person name="Yoshida Y."/>
            <person name="Ohtoshi R."/>
            <person name="Malay A.D."/>
            <person name="Moran D.A.P."/>
            <person name="Tomita M."/>
            <person name="Numata K."/>
            <person name="Arakawa K."/>
        </authorList>
    </citation>
    <scope>NUCLEOTIDE SEQUENCE</scope>
</reference>
<dbReference type="AlphaFoldDB" id="A0A8X6EYE9"/>
<protein>
    <submittedName>
        <fullName evidence="2">Uncharacterized protein</fullName>
    </submittedName>
</protein>
<feature type="transmembrane region" description="Helical" evidence="1">
    <location>
        <begin position="43"/>
        <end position="66"/>
    </location>
</feature>
<sequence>HVNHMNPPIHIMAKPAFDDEDALYSWDNSTKTIIVPDIYNNKLYFFLMGLAFISGLVSGLILHWLYMYLLKYIMTHLEDNHSMSHGVINLSYIDDDSGPIHDPPPDYVSVMAEESAGGTPRLDRGMFGFLKRIFGRSSGEYDDGI</sequence>
<gene>
    <name evidence="2" type="primary">NCL1_35218</name>
    <name evidence="2" type="ORF">TNCT_444911</name>
</gene>
<evidence type="ECO:0000313" key="2">
    <source>
        <dbReference type="EMBL" id="GFQ65965.1"/>
    </source>
</evidence>
<keyword evidence="3" id="KW-1185">Reference proteome</keyword>
<organism evidence="2 3">
    <name type="scientific">Trichonephila clavata</name>
    <name type="common">Joro spider</name>
    <name type="synonym">Nephila clavata</name>
    <dbReference type="NCBI Taxonomy" id="2740835"/>
    <lineage>
        <taxon>Eukaryota</taxon>
        <taxon>Metazoa</taxon>
        <taxon>Ecdysozoa</taxon>
        <taxon>Arthropoda</taxon>
        <taxon>Chelicerata</taxon>
        <taxon>Arachnida</taxon>
        <taxon>Araneae</taxon>
        <taxon>Araneomorphae</taxon>
        <taxon>Entelegynae</taxon>
        <taxon>Araneoidea</taxon>
        <taxon>Nephilidae</taxon>
        <taxon>Trichonephila</taxon>
    </lineage>
</organism>